<evidence type="ECO:0000256" key="1">
    <source>
        <dbReference type="ARBA" id="ARBA00022763"/>
    </source>
</evidence>
<name>A0A3G6J4M3_9CORY</name>
<feature type="region of interest" description="Disordered" evidence="4">
    <location>
        <begin position="212"/>
        <end position="233"/>
    </location>
</feature>
<dbReference type="GO" id="GO:0004386">
    <property type="term" value="F:helicase activity"/>
    <property type="evidence" value="ECO:0007669"/>
    <property type="project" value="UniProtKB-KW"/>
</dbReference>
<dbReference type="AlphaFoldDB" id="A0A3G6J4M3"/>
<evidence type="ECO:0000256" key="4">
    <source>
        <dbReference type="SAM" id="MobiDB-lite"/>
    </source>
</evidence>
<keyword evidence="7" id="KW-1185">Reference proteome</keyword>
<keyword evidence="2" id="KW-0067">ATP-binding</keyword>
<keyword evidence="2" id="KW-0378">Hydrolase</keyword>
<feature type="domain" description="PD-(D/E)XK endonuclease-like" evidence="5">
    <location>
        <begin position="736"/>
        <end position="930"/>
    </location>
</feature>
<gene>
    <name evidence="6" type="ORF">CCHOA_02805</name>
</gene>
<keyword evidence="2" id="KW-0547">Nucleotide-binding</keyword>
<reference evidence="6 7" key="1">
    <citation type="submission" date="2018-11" db="EMBL/GenBank/DDBJ databases">
        <authorList>
            <person name="Kleinhagauer T."/>
            <person name="Glaeser S.P."/>
            <person name="Spergser J."/>
            <person name="Ruckert C."/>
            <person name="Kaempfer P."/>
            <person name="Busse H.-J."/>
        </authorList>
    </citation>
    <scope>NUCLEOTIDE SEQUENCE [LARGE SCALE GENOMIC DNA]</scope>
    <source>
        <strain evidence="6 7">200CH</strain>
    </source>
</reference>
<dbReference type="Gene3D" id="3.90.320.10">
    <property type="match status" value="1"/>
</dbReference>
<accession>A0A3G6J4M3</accession>
<evidence type="ECO:0000313" key="6">
    <source>
        <dbReference type="EMBL" id="AZA12977.1"/>
    </source>
</evidence>
<dbReference type="Proteomes" id="UP000269019">
    <property type="component" value="Chromosome"/>
</dbReference>
<keyword evidence="3" id="KW-0234">DNA repair</keyword>
<dbReference type="InterPro" id="IPR011604">
    <property type="entry name" value="PDDEXK-like_dom_sf"/>
</dbReference>
<evidence type="ECO:0000259" key="5">
    <source>
        <dbReference type="Pfam" id="PF12705"/>
    </source>
</evidence>
<dbReference type="EMBL" id="CP033896">
    <property type="protein sequence ID" value="AZA12977.1"/>
    <property type="molecule type" value="Genomic_DNA"/>
</dbReference>
<dbReference type="Pfam" id="PF12705">
    <property type="entry name" value="PDDEXK_1"/>
    <property type="match status" value="1"/>
</dbReference>
<feature type="compositionally biased region" description="Polar residues" evidence="4">
    <location>
        <begin position="212"/>
        <end position="225"/>
    </location>
</feature>
<evidence type="ECO:0000313" key="7">
    <source>
        <dbReference type="Proteomes" id="UP000269019"/>
    </source>
</evidence>
<keyword evidence="1" id="KW-0227">DNA damage</keyword>
<dbReference type="KEGG" id="ccho:CCHOA_02805"/>
<evidence type="ECO:0000256" key="3">
    <source>
        <dbReference type="ARBA" id="ARBA00023204"/>
    </source>
</evidence>
<dbReference type="RefSeq" id="WP_123926483.1">
    <property type="nucleotide sequence ID" value="NZ_CP033896.1"/>
</dbReference>
<organism evidence="6 7">
    <name type="scientific">Corynebacterium choanae</name>
    <dbReference type="NCBI Taxonomy" id="1862358"/>
    <lineage>
        <taxon>Bacteria</taxon>
        <taxon>Bacillati</taxon>
        <taxon>Actinomycetota</taxon>
        <taxon>Actinomycetes</taxon>
        <taxon>Mycobacteriales</taxon>
        <taxon>Corynebacteriaceae</taxon>
        <taxon>Corynebacterium</taxon>
    </lineage>
</organism>
<protein>
    <submittedName>
        <fullName evidence="6">PD-(D/E)XK nuclease superfamily protein</fullName>
    </submittedName>
</protein>
<dbReference type="InterPro" id="IPR038726">
    <property type="entry name" value="PDDEXK_AddAB-type"/>
</dbReference>
<proteinExistence type="predicted"/>
<evidence type="ECO:0000256" key="2">
    <source>
        <dbReference type="ARBA" id="ARBA00022806"/>
    </source>
</evidence>
<sequence>MKVFFSYHADGAQWSQTPSLETVTLGQFGLADLLCTRLGCQRPSNSMGVRIAALRQAIDHVLNTLPQSTAAQWCADSFRVAPWAAASSILRLRDLLVEAGWDATEWLADKQKSGADELQRLTAVAEIEVAAKTLADKRVPQAGTDTVVSLYGYPDQLQTIVGLLQDISQSGMPWPLGIESIHVLHDRHLLPPTWLKILDLLSELGVTVSDGGTTASGTQNGCDTTGSDSGLHGGSSSAASKLLVVNTANEWDAAQATAAVIDSIASEHQPYLVLAGQSTKTLDYYLARRGLPQVGVGNSDSPAAIQQLITTFLAACVSPRHILDVVSLCNLPIADGRVLTAAPSGQLERVDAETAVGEQHLDETEIFDSAITASSSAAGDSNTAEADELWRKYYTDSIYLFPPKLRILITRTLANTPGFGGAAWNEALTLARTHYAQSPRADEYHELIDTFDRFFNTELVKPVDQAADPAAYTYPANDLIDRLSWLRKRVQRFVFANSQLFALLTAVDDLIAVLNSVGGDVSLSELNQIIGTLSSTLGRGGVAAQATEDGGYATDPATAASNTGTVIWWLAQSPPTSTPAVLRSVERKVLEERGLFATDGEFLQRLTHAARLAALQRASRIIAVTSDIYDLPHTSPDPLLTFLALANTPHPQHGDDILKPFTVHYSDLCAERNTVDTTPGQQDDPSSNLPAHNTKRWEALIDTTNWRKPEAQVFSSNVDAEQMSITPRGFVPNTKLSHSQMETIAKNPLEWLITKQLNVSRGSLRNLAHENTFIGTALHAIAEKLVVDQLYQPGEVVDKQTIERVFDTVIAEQLADYTHPDKTLSRNALRTAAVESLHSFFHDLAEMNMVITDVEEDFTMTLSDNDADYPHLQGLTLGGRIDVTIRTADGRPGVIDLKYSGSKTKIPNRVKAGALQTAIYKYALAEKHDTHNETIGTQDTGTTSKSATLDPVDIPSAFFGLKQNEWWSSSQEFPDTLTVEKTDREIIEAARNLVDYVATCFGHGVAPIAITGETSHNGRPVFSLSEKDNKPEYQATRQLLRLEGDFS</sequence>
<keyword evidence="2" id="KW-0347">Helicase</keyword>
<dbReference type="GO" id="GO:0006281">
    <property type="term" value="P:DNA repair"/>
    <property type="evidence" value="ECO:0007669"/>
    <property type="project" value="UniProtKB-KW"/>
</dbReference>
<dbReference type="OrthoDB" id="1488830at2"/>